<reference evidence="1" key="1">
    <citation type="submission" date="2023-08" db="EMBL/GenBank/DDBJ databases">
        <title>Chromosome-level Genome Assembly of mud carp (Cirrhinus molitorella).</title>
        <authorList>
            <person name="Liu H."/>
        </authorList>
    </citation>
    <scope>NUCLEOTIDE SEQUENCE</scope>
    <source>
        <strain evidence="1">Prfri</strain>
        <tissue evidence="1">Muscle</tissue>
    </source>
</reference>
<keyword evidence="2" id="KW-1185">Reference proteome</keyword>
<comment type="caution">
    <text evidence="1">The sequence shown here is derived from an EMBL/GenBank/DDBJ whole genome shotgun (WGS) entry which is preliminary data.</text>
</comment>
<name>A0AA88P867_9TELE</name>
<dbReference type="EMBL" id="JAUYZG010000025">
    <property type="protein sequence ID" value="KAK2867228.1"/>
    <property type="molecule type" value="Genomic_DNA"/>
</dbReference>
<organism evidence="1 2">
    <name type="scientific">Cirrhinus molitorella</name>
    <name type="common">mud carp</name>
    <dbReference type="NCBI Taxonomy" id="172907"/>
    <lineage>
        <taxon>Eukaryota</taxon>
        <taxon>Metazoa</taxon>
        <taxon>Chordata</taxon>
        <taxon>Craniata</taxon>
        <taxon>Vertebrata</taxon>
        <taxon>Euteleostomi</taxon>
        <taxon>Actinopterygii</taxon>
        <taxon>Neopterygii</taxon>
        <taxon>Teleostei</taxon>
        <taxon>Ostariophysi</taxon>
        <taxon>Cypriniformes</taxon>
        <taxon>Cyprinidae</taxon>
        <taxon>Labeoninae</taxon>
        <taxon>Labeonini</taxon>
        <taxon>Cirrhinus</taxon>
    </lineage>
</organism>
<sequence>MTAEVLLLIVSKGQYETLASFVWLRSEKSLGNGQPTPSRSSATVQNFAVSWPGVSERSRLFQRQTEGCVCQE</sequence>
<dbReference type="Proteomes" id="UP001187343">
    <property type="component" value="Unassembled WGS sequence"/>
</dbReference>
<evidence type="ECO:0000313" key="1">
    <source>
        <dbReference type="EMBL" id="KAK2867228.1"/>
    </source>
</evidence>
<protein>
    <submittedName>
        <fullName evidence="1">Uncharacterized protein</fullName>
    </submittedName>
</protein>
<proteinExistence type="predicted"/>
<evidence type="ECO:0000313" key="2">
    <source>
        <dbReference type="Proteomes" id="UP001187343"/>
    </source>
</evidence>
<dbReference type="AlphaFoldDB" id="A0AA88P867"/>
<accession>A0AA88P867</accession>
<gene>
    <name evidence="1" type="ORF">Q8A67_025345</name>
</gene>